<dbReference type="EMBL" id="AUVB01000089">
    <property type="protein sequence ID" value="KGE02581.1"/>
    <property type="molecule type" value="Genomic_DNA"/>
</dbReference>
<protein>
    <submittedName>
        <fullName evidence="1">Uncharacterized protein</fullName>
    </submittedName>
</protein>
<organism evidence="1 2">
    <name type="scientific">Pseudohaliea rubra DSM 19751</name>
    <dbReference type="NCBI Taxonomy" id="1265313"/>
    <lineage>
        <taxon>Bacteria</taxon>
        <taxon>Pseudomonadati</taxon>
        <taxon>Pseudomonadota</taxon>
        <taxon>Gammaproteobacteria</taxon>
        <taxon>Cellvibrionales</taxon>
        <taxon>Halieaceae</taxon>
        <taxon>Pseudohaliea</taxon>
    </lineage>
</organism>
<evidence type="ECO:0000313" key="2">
    <source>
        <dbReference type="Proteomes" id="UP000029640"/>
    </source>
</evidence>
<comment type="caution">
    <text evidence="1">The sequence shown here is derived from an EMBL/GenBank/DDBJ whole genome shotgun (WGS) entry which is preliminary data.</text>
</comment>
<proteinExistence type="predicted"/>
<name>A0A095XSG4_9GAMM</name>
<dbReference type="STRING" id="1265313.HRUBRA_02846"/>
<accession>A0A095XSG4</accession>
<dbReference type="Proteomes" id="UP000029640">
    <property type="component" value="Unassembled WGS sequence"/>
</dbReference>
<dbReference type="HOGENOM" id="CLU_2479025_0_0_6"/>
<evidence type="ECO:0000313" key="1">
    <source>
        <dbReference type="EMBL" id="KGE02581.1"/>
    </source>
</evidence>
<keyword evidence="2" id="KW-1185">Reference proteome</keyword>
<dbReference type="AlphaFoldDB" id="A0A095XSG4"/>
<sequence length="87" mass="9001">MTGAHDGGSGRLAGAAKFTCETLPGTDGGLRPFKNQGKIGFFALERGKTLVLQYFVFYISTKSGAGAVNVAVNALRAESGARLGRGH</sequence>
<reference evidence="1 2" key="1">
    <citation type="journal article" date="2014" name="Genome Announc.">
        <title>Genome Sequence of Gammaproteobacterial Pseudohaliea rubra Type Strain DSM 19751, Isolated from Coastal Seawater of the Mediterranean Sea.</title>
        <authorList>
            <person name="Spring S."/>
            <person name="Fiebig A."/>
            <person name="Riedel T."/>
            <person name="Goker M."/>
            <person name="Klenk H.P."/>
        </authorList>
    </citation>
    <scope>NUCLEOTIDE SEQUENCE [LARGE SCALE GENOMIC DNA]</scope>
    <source>
        <strain evidence="1 2">DSM 19751</strain>
    </source>
</reference>
<gene>
    <name evidence="1" type="ORF">HRUBRA_02846</name>
</gene>